<dbReference type="Proteomes" id="UP000307074">
    <property type="component" value="Chromosome"/>
</dbReference>
<evidence type="ECO:0000259" key="3">
    <source>
        <dbReference type="Pfam" id="PF21821"/>
    </source>
</evidence>
<protein>
    <submittedName>
        <fullName evidence="4">Uncharacterized protein</fullName>
    </submittedName>
</protein>
<feature type="compositionally biased region" description="Polar residues" evidence="1">
    <location>
        <begin position="159"/>
        <end position="170"/>
    </location>
</feature>
<feature type="region of interest" description="Disordered" evidence="1">
    <location>
        <begin position="146"/>
        <end position="170"/>
    </location>
</feature>
<name>A0A5B7Y0R6_LEVBR</name>
<accession>A0A5B7Y0R6</accession>
<dbReference type="InterPro" id="IPR048494">
    <property type="entry name" value="Dit-like_N"/>
</dbReference>
<dbReference type="CDD" id="cd00118">
    <property type="entry name" value="LysM"/>
    <property type="match status" value="1"/>
</dbReference>
<feature type="domain" description="Dit-like phage tail protein N-terminal" evidence="3">
    <location>
        <begin position="39"/>
        <end position="147"/>
    </location>
</feature>
<feature type="compositionally biased region" description="Basic residues" evidence="1">
    <location>
        <begin position="146"/>
        <end position="155"/>
    </location>
</feature>
<dbReference type="Pfam" id="PF01476">
    <property type="entry name" value="LysM"/>
    <property type="match status" value="1"/>
</dbReference>
<dbReference type="Pfam" id="PF21821">
    <property type="entry name" value="Dit_like"/>
    <property type="match status" value="1"/>
</dbReference>
<dbReference type="RefSeq" id="WP_139592675.1">
    <property type="nucleotide sequence ID" value="NZ_CP031198.1"/>
</dbReference>
<dbReference type="SUPFAM" id="SSF54106">
    <property type="entry name" value="LysM domain"/>
    <property type="match status" value="1"/>
</dbReference>
<dbReference type="AlphaFoldDB" id="A0A5B7Y0R6"/>
<evidence type="ECO:0000313" key="4">
    <source>
        <dbReference type="EMBL" id="QCZ53558.1"/>
    </source>
</evidence>
<sequence length="215" mass="24577">MVKPVYKRTRDGTSEFFGAYMHEYGKNKMSQRIGIHAKTEDDDSASEVTQYAIEKGEPITDHSRPISKTITLSILIQEDTMAKANKVWSKLNKWRFDGTQVVFKGAVVYYKHLQIEDLTRHGEKYTSTIEATMSLKFVHFAKTSRIKKKGKKSNGNKKPTGSTKSAQTNGTYRKTKAGDTYWGFHQSFGTSIATLRKWNKYPDRKIPIGVRVRVK</sequence>
<organism evidence="4 5">
    <name type="scientific">Levilactobacillus brevis</name>
    <name type="common">Lactobacillus brevis</name>
    <dbReference type="NCBI Taxonomy" id="1580"/>
    <lineage>
        <taxon>Bacteria</taxon>
        <taxon>Bacillati</taxon>
        <taxon>Bacillota</taxon>
        <taxon>Bacilli</taxon>
        <taxon>Lactobacillales</taxon>
        <taxon>Lactobacillaceae</taxon>
        <taxon>Levilactobacillus</taxon>
    </lineage>
</organism>
<evidence type="ECO:0000259" key="2">
    <source>
        <dbReference type="Pfam" id="PF01476"/>
    </source>
</evidence>
<gene>
    <name evidence="4" type="ORF">UCCLBBS449_1623</name>
</gene>
<evidence type="ECO:0000313" key="5">
    <source>
        <dbReference type="Proteomes" id="UP000307074"/>
    </source>
</evidence>
<feature type="domain" description="LysM" evidence="2">
    <location>
        <begin position="176"/>
        <end position="214"/>
    </location>
</feature>
<reference evidence="4 5" key="1">
    <citation type="submission" date="2018-07" db="EMBL/GenBank/DDBJ databases">
        <authorList>
            <person name="Feyereisen M."/>
        </authorList>
    </citation>
    <scope>NUCLEOTIDE SEQUENCE [LARGE SCALE GENOMIC DNA]</scope>
    <source>
        <strain evidence="4 5">UCCLBBS449</strain>
    </source>
</reference>
<dbReference type="EMBL" id="CP031198">
    <property type="protein sequence ID" value="QCZ53558.1"/>
    <property type="molecule type" value="Genomic_DNA"/>
</dbReference>
<dbReference type="InterPro" id="IPR018392">
    <property type="entry name" value="LysM"/>
</dbReference>
<evidence type="ECO:0000256" key="1">
    <source>
        <dbReference type="SAM" id="MobiDB-lite"/>
    </source>
</evidence>
<proteinExistence type="predicted"/>
<dbReference type="Gene3D" id="3.10.350.10">
    <property type="entry name" value="LysM domain"/>
    <property type="match status" value="1"/>
</dbReference>
<dbReference type="InterPro" id="IPR036779">
    <property type="entry name" value="LysM_dom_sf"/>
</dbReference>